<dbReference type="Proteomes" id="UP000001338">
    <property type="component" value="Unassembled WGS sequence"/>
</dbReference>
<sequence length="369" mass="41981">MKHHLTYKDDKSDKFWNIEVSGKSFTVTYGKTGTAGQTQTKTFGSEEECQKEAKKLLSEKLKKGYAEGKILAKTKSASAGKKSEVNLSNFLKESEFHKIIAIGDKLLTSVTGADRKTVLERLCSACDGILIGLTDQEEEGYSQHIKKETGLKQSDAKKFYKNKFAEYKNELKKTQKPKSKQNKQLLEQVYFELDVAHAIKKKSLEEICALIRKMKDLVPDDKVQELIINHVFMRMSEFYEKKKPKNFKAILDAYLAIVPTLGFPSKLVYNQFRVGEGIASLTIDAGVLFGNNEILEAGLALVPASITYKDLAFSLARHYAVQKDKKMLLQYMAHGIKLGCYKNWFMKNCFNSFRKDKEFASLLKRAKNW</sequence>
<reference evidence="2 3" key="1">
    <citation type="submission" date="2012-10" db="EMBL/GenBank/DDBJ databases">
        <authorList>
            <person name="Harkins D.M."/>
            <person name="Durkin A.S."/>
            <person name="Brinkac L.M."/>
            <person name="Haft D.H."/>
            <person name="Selengut J.D."/>
            <person name="Sanka R."/>
            <person name="DePew J."/>
            <person name="Purushe J."/>
            <person name="Whelen A.C."/>
            <person name="Vinetz J.M."/>
            <person name="Sutton G.G."/>
            <person name="Nierman W.C."/>
            <person name="Fouts D.E."/>
        </authorList>
    </citation>
    <scope>NUCLEOTIDE SEQUENCE [LARGE SCALE GENOMIC DNA]</scope>
    <source>
        <strain evidence="2 3">2006001853</strain>
    </source>
</reference>
<dbReference type="PANTHER" id="PTHR30634">
    <property type="entry name" value="OUTER MEMBRANE LOLAB LIPOPROTEIN INSERTION APPARATUS"/>
    <property type="match status" value="1"/>
</dbReference>
<evidence type="ECO:0000259" key="1">
    <source>
        <dbReference type="PROSITE" id="PS51977"/>
    </source>
</evidence>
<gene>
    <name evidence="2" type="ORF">LEP1GSC036_1647</name>
</gene>
<proteinExistence type="predicted"/>
<dbReference type="SMART" id="SM00773">
    <property type="entry name" value="WGR"/>
    <property type="match status" value="1"/>
</dbReference>
<feature type="domain" description="WGR" evidence="1">
    <location>
        <begin position="1"/>
        <end position="82"/>
    </location>
</feature>
<dbReference type="CDD" id="cd07996">
    <property type="entry name" value="WGR_MMR_like"/>
    <property type="match status" value="1"/>
</dbReference>
<dbReference type="InterPro" id="IPR049809">
    <property type="entry name" value="YehF/YfeS-like_WGR"/>
</dbReference>
<dbReference type="Pfam" id="PF05406">
    <property type="entry name" value="WGR"/>
    <property type="match status" value="1"/>
</dbReference>
<dbReference type="RefSeq" id="WP_004500813.1">
    <property type="nucleotide sequence ID" value="NZ_AFLV02000081.1"/>
</dbReference>
<dbReference type="PROSITE" id="PS51977">
    <property type="entry name" value="WGR"/>
    <property type="match status" value="1"/>
</dbReference>
<accession>A0A828YXA8</accession>
<organism evidence="2 3">
    <name type="scientific">Leptospira weilii str. 2006001853</name>
    <dbReference type="NCBI Taxonomy" id="1001589"/>
    <lineage>
        <taxon>Bacteria</taxon>
        <taxon>Pseudomonadati</taxon>
        <taxon>Spirochaetota</taxon>
        <taxon>Spirochaetia</taxon>
        <taxon>Leptospirales</taxon>
        <taxon>Leptospiraceae</taxon>
        <taxon>Leptospira</taxon>
    </lineage>
</organism>
<evidence type="ECO:0000313" key="3">
    <source>
        <dbReference type="Proteomes" id="UP000001338"/>
    </source>
</evidence>
<dbReference type="InterPro" id="IPR050458">
    <property type="entry name" value="LolB"/>
</dbReference>
<dbReference type="GeneID" id="61111782"/>
<dbReference type="EMBL" id="AFLV02000081">
    <property type="protein sequence ID" value="EKR62502.1"/>
    <property type="molecule type" value="Genomic_DNA"/>
</dbReference>
<dbReference type="PANTHER" id="PTHR30634:SF13">
    <property type="entry name" value="PROTEIN YEHF"/>
    <property type="match status" value="1"/>
</dbReference>
<evidence type="ECO:0000313" key="2">
    <source>
        <dbReference type="EMBL" id="EKR62502.1"/>
    </source>
</evidence>
<dbReference type="AlphaFoldDB" id="A0A828YXA8"/>
<name>A0A828YXA8_9LEPT</name>
<protein>
    <submittedName>
        <fullName evidence="2">WGR domain protein</fullName>
    </submittedName>
</protein>
<dbReference type="InterPro" id="IPR036930">
    <property type="entry name" value="WGR_dom_sf"/>
</dbReference>
<dbReference type="InterPro" id="IPR008893">
    <property type="entry name" value="WGR_domain"/>
</dbReference>
<comment type="caution">
    <text evidence="2">The sequence shown here is derived from an EMBL/GenBank/DDBJ whole genome shotgun (WGS) entry which is preliminary data.</text>
</comment>
<dbReference type="Gene3D" id="2.20.140.10">
    <property type="entry name" value="WGR domain"/>
    <property type="match status" value="1"/>
</dbReference>
<dbReference type="SUPFAM" id="SSF142921">
    <property type="entry name" value="WGR domain-like"/>
    <property type="match status" value="1"/>
</dbReference>